<evidence type="ECO:0000313" key="4">
    <source>
        <dbReference type="Proteomes" id="UP000015453"/>
    </source>
</evidence>
<evidence type="ECO:0000256" key="1">
    <source>
        <dbReference type="ARBA" id="ARBA00009995"/>
    </source>
</evidence>
<comment type="caution">
    <text evidence="3">The sequence shown here is derived from an EMBL/GenBank/DDBJ whole genome shotgun (WGS) entry which is preliminary data.</text>
</comment>
<dbReference type="InterPro" id="IPR002213">
    <property type="entry name" value="UDP_glucos_trans"/>
</dbReference>
<dbReference type="PANTHER" id="PTHR48049">
    <property type="entry name" value="GLYCOSYLTRANSFERASE"/>
    <property type="match status" value="1"/>
</dbReference>
<dbReference type="SUPFAM" id="SSF53756">
    <property type="entry name" value="UDP-Glycosyltransferase/glycogen phosphorylase"/>
    <property type="match status" value="1"/>
</dbReference>
<organism evidence="3 4">
    <name type="scientific">Genlisea aurea</name>
    <dbReference type="NCBI Taxonomy" id="192259"/>
    <lineage>
        <taxon>Eukaryota</taxon>
        <taxon>Viridiplantae</taxon>
        <taxon>Streptophyta</taxon>
        <taxon>Embryophyta</taxon>
        <taxon>Tracheophyta</taxon>
        <taxon>Spermatophyta</taxon>
        <taxon>Magnoliopsida</taxon>
        <taxon>eudicotyledons</taxon>
        <taxon>Gunneridae</taxon>
        <taxon>Pentapetalae</taxon>
        <taxon>asterids</taxon>
        <taxon>lamiids</taxon>
        <taxon>Lamiales</taxon>
        <taxon>Lentibulariaceae</taxon>
        <taxon>Genlisea</taxon>
    </lineage>
</organism>
<dbReference type="PANTHER" id="PTHR48049:SF138">
    <property type="entry name" value="UDP-GLYCOSYLTRANSFERASE 91C1"/>
    <property type="match status" value="1"/>
</dbReference>
<proteinExistence type="inferred from homology"/>
<dbReference type="Gene3D" id="3.40.50.2000">
    <property type="entry name" value="Glycogen Phosphorylase B"/>
    <property type="match status" value="2"/>
</dbReference>
<keyword evidence="4" id="KW-1185">Reference proteome</keyword>
<dbReference type="OrthoDB" id="5835829at2759"/>
<dbReference type="CDD" id="cd03784">
    <property type="entry name" value="GT1_Gtf-like"/>
    <property type="match status" value="1"/>
</dbReference>
<feature type="non-terminal residue" evidence="3">
    <location>
        <position position="447"/>
    </location>
</feature>
<keyword evidence="2" id="KW-0808">Transferase</keyword>
<sequence length="447" mass="50571">EESDVLRIVVLPWLAMGHLRPFLRLAKSFARKGHRVSLISTTGNIRRLPKVPEELSELVDLVGFPLPEIRDLPPGCESSMDTPPQKQYLLRTALDSLHDPTRKYLEEEKPDWIVYDYSFSWVPKMAAELGISGAYFCVYPACFLTFVGQGKGHAEYKLEDLVNVPKWIPFPSNMAFRPHELMRNKEMQHATESDVERFNLVKESSSIFLLRSSPEIESEWIELLAKQYDKPVFPTGFLSVADEENETPADDRWIQITDWLDAQPPSSVVYVSFGSEVVLTRKEVHEISIGLERSGSPFLWALLDRSDQLELLPEGFLQNVGDRGRVYSGWAPQVAILSHPSVGGFLTHCGWNSVTEALGCGRVLILFPVMNDQGLIARLMDSKGLGIEIPRDHMDGSFSGDDVAETVRFAMVEEGGGKLRENARKMKELLEDKEKSQHYVDKALEYM</sequence>
<comment type="similarity">
    <text evidence="1">Belongs to the UDP-glycosyltransferase family.</text>
</comment>
<feature type="non-terminal residue" evidence="3">
    <location>
        <position position="1"/>
    </location>
</feature>
<gene>
    <name evidence="3" type="ORF">M569_08191</name>
</gene>
<accession>S8CHW4</accession>
<reference evidence="3 4" key="1">
    <citation type="journal article" date="2013" name="BMC Genomics">
        <title>The miniature genome of a carnivorous plant Genlisea aurea contains a low number of genes and short non-coding sequences.</title>
        <authorList>
            <person name="Leushkin E.V."/>
            <person name="Sutormin R.A."/>
            <person name="Nabieva E.R."/>
            <person name="Penin A.A."/>
            <person name="Kondrashov A.S."/>
            <person name="Logacheva M.D."/>
        </authorList>
    </citation>
    <scope>NUCLEOTIDE SEQUENCE [LARGE SCALE GENOMIC DNA]</scope>
</reference>
<evidence type="ECO:0000313" key="3">
    <source>
        <dbReference type="EMBL" id="EPS66584.1"/>
    </source>
</evidence>
<evidence type="ECO:0008006" key="5">
    <source>
        <dbReference type="Google" id="ProtNLM"/>
    </source>
</evidence>
<dbReference type="Pfam" id="PF00201">
    <property type="entry name" value="UDPGT"/>
    <property type="match status" value="1"/>
</dbReference>
<dbReference type="GO" id="GO:0035251">
    <property type="term" value="F:UDP-glucosyltransferase activity"/>
    <property type="evidence" value="ECO:0007669"/>
    <property type="project" value="InterPro"/>
</dbReference>
<dbReference type="EMBL" id="AUSU01003600">
    <property type="protein sequence ID" value="EPS66584.1"/>
    <property type="molecule type" value="Genomic_DNA"/>
</dbReference>
<dbReference type="InterPro" id="IPR050481">
    <property type="entry name" value="UDP-glycosyltransf_plant"/>
</dbReference>
<protein>
    <recommendedName>
        <fullName evidence="5">Glycosyltransferase</fullName>
    </recommendedName>
</protein>
<dbReference type="AlphaFoldDB" id="S8CHW4"/>
<name>S8CHW4_9LAMI</name>
<evidence type="ECO:0000256" key="2">
    <source>
        <dbReference type="ARBA" id="ARBA00022679"/>
    </source>
</evidence>
<dbReference type="Proteomes" id="UP000015453">
    <property type="component" value="Unassembled WGS sequence"/>
</dbReference>
<dbReference type="FunFam" id="3.40.50.2000:FF:000037">
    <property type="entry name" value="Glycosyltransferase"/>
    <property type="match status" value="1"/>
</dbReference>